<dbReference type="InterPro" id="IPR036900">
    <property type="entry name" value="A-D-PHexomutase_C_sf"/>
</dbReference>
<evidence type="ECO:0000256" key="11">
    <source>
        <dbReference type="PIRNR" id="PIRNR016408"/>
    </source>
</evidence>
<evidence type="ECO:0000259" key="14">
    <source>
        <dbReference type="Pfam" id="PF00408"/>
    </source>
</evidence>
<dbReference type="eggNOG" id="KOG2537">
    <property type="taxonomic scope" value="Eukaryota"/>
</dbReference>
<feature type="binding site" evidence="12">
    <location>
        <position position="546"/>
    </location>
    <ligand>
        <name>substrate</name>
    </ligand>
</feature>
<evidence type="ECO:0000259" key="16">
    <source>
        <dbReference type="Pfam" id="PF21404"/>
    </source>
</evidence>
<dbReference type="GO" id="GO:0006048">
    <property type="term" value="P:UDP-N-acetylglucosamine biosynthetic process"/>
    <property type="evidence" value="ECO:0000318"/>
    <property type="project" value="GO_Central"/>
</dbReference>
<dbReference type="InterPro" id="IPR016657">
    <property type="entry name" value="PAGM"/>
</dbReference>
<reference evidence="18 19" key="1">
    <citation type="journal article" date="2008" name="Nature">
        <title>The genome of the choanoflagellate Monosiga brevicollis and the origin of metazoans.</title>
        <authorList>
            <consortium name="JGI Sequencing"/>
            <person name="King N."/>
            <person name="Westbrook M.J."/>
            <person name="Young S.L."/>
            <person name="Kuo A."/>
            <person name="Abedin M."/>
            <person name="Chapman J."/>
            <person name="Fairclough S."/>
            <person name="Hellsten U."/>
            <person name="Isogai Y."/>
            <person name="Letunic I."/>
            <person name="Marr M."/>
            <person name="Pincus D."/>
            <person name="Putnam N."/>
            <person name="Rokas A."/>
            <person name="Wright K.J."/>
            <person name="Zuzow R."/>
            <person name="Dirks W."/>
            <person name="Good M."/>
            <person name="Goodstein D."/>
            <person name="Lemons D."/>
            <person name="Li W."/>
            <person name="Lyons J.B."/>
            <person name="Morris A."/>
            <person name="Nichols S."/>
            <person name="Richter D.J."/>
            <person name="Salamov A."/>
            <person name="Bork P."/>
            <person name="Lim W.A."/>
            <person name="Manning G."/>
            <person name="Miller W.T."/>
            <person name="McGinnis W."/>
            <person name="Shapiro H."/>
            <person name="Tjian R."/>
            <person name="Grigoriev I.V."/>
            <person name="Rokhsar D."/>
        </authorList>
    </citation>
    <scope>NUCLEOTIDE SEQUENCE [LARGE SCALE GENOMIC DNA]</scope>
    <source>
        <strain evidence="19">MX1 / ATCC 50154</strain>
    </source>
</reference>
<evidence type="ECO:0000256" key="13">
    <source>
        <dbReference type="PIRSR" id="PIRSR016408-3"/>
    </source>
</evidence>
<dbReference type="GeneID" id="5892603"/>
<keyword evidence="6 11" id="KW-0479">Metal-binding</keyword>
<evidence type="ECO:0000256" key="3">
    <source>
        <dbReference type="ARBA" id="ARBA00010231"/>
    </source>
</evidence>
<organism evidence="18 19">
    <name type="scientific">Monosiga brevicollis</name>
    <name type="common">Choanoflagellate</name>
    <dbReference type="NCBI Taxonomy" id="81824"/>
    <lineage>
        <taxon>Eukaryota</taxon>
        <taxon>Choanoflagellata</taxon>
        <taxon>Craspedida</taxon>
        <taxon>Salpingoecidae</taxon>
        <taxon>Monosiga</taxon>
    </lineage>
</organism>
<dbReference type="InterPro" id="IPR016055">
    <property type="entry name" value="A-D-PHexomutase_a/b/a-I/II/III"/>
</dbReference>
<accession>A9V3R2</accession>
<dbReference type="Pfam" id="PF21405">
    <property type="entry name" value="AMG1_II"/>
    <property type="match status" value="1"/>
</dbReference>
<dbReference type="InParanoid" id="A9V3R2"/>
<evidence type="ECO:0000313" key="18">
    <source>
        <dbReference type="EMBL" id="EDQ87855.1"/>
    </source>
</evidence>
<dbReference type="InterPro" id="IPR049023">
    <property type="entry name" value="AMG1_II"/>
</dbReference>
<evidence type="ECO:0000256" key="2">
    <source>
        <dbReference type="ARBA" id="ARBA00004865"/>
    </source>
</evidence>
<dbReference type="OMA" id="VLDDGCC"/>
<feature type="domain" description="Phosphoacetylglucosamine mutase AMG1" evidence="17">
    <location>
        <begin position="225"/>
        <end position="326"/>
    </location>
</feature>
<feature type="binding site" evidence="13">
    <location>
        <position position="323"/>
    </location>
    <ligand>
        <name>Mg(2+)</name>
        <dbReference type="ChEBI" id="CHEBI:18420"/>
    </ligand>
</feature>
<feature type="binding site" evidence="13">
    <location>
        <position position="321"/>
    </location>
    <ligand>
        <name>Mg(2+)</name>
        <dbReference type="ChEBI" id="CHEBI:18420"/>
    </ligand>
</feature>
<dbReference type="PIRSF" id="PIRSF016408">
    <property type="entry name" value="PAGM"/>
    <property type="match status" value="1"/>
</dbReference>
<feature type="domain" description="Phosphoacetylglucosamine mutase AMG1" evidence="16">
    <location>
        <begin position="339"/>
        <end position="475"/>
    </location>
</feature>
<evidence type="ECO:0000256" key="10">
    <source>
        <dbReference type="ARBA" id="ARBA00032065"/>
    </source>
</evidence>
<dbReference type="EMBL" id="CH991557">
    <property type="protein sequence ID" value="EDQ87855.1"/>
    <property type="molecule type" value="Genomic_DNA"/>
</dbReference>
<dbReference type="GO" id="GO:0046872">
    <property type="term" value="F:metal ion binding"/>
    <property type="evidence" value="ECO:0007669"/>
    <property type="project" value="UniProtKB-KW"/>
</dbReference>
<feature type="binding site" evidence="12">
    <location>
        <begin position="412"/>
        <end position="414"/>
    </location>
    <ligand>
        <name>substrate</name>
    </ligand>
</feature>
<dbReference type="FunFam" id="3.30.310.50:FF:000003">
    <property type="entry name" value="Phosphoacetylglucosamine mutase"/>
    <property type="match status" value="1"/>
</dbReference>
<keyword evidence="7 11" id="KW-0460">Magnesium</keyword>
<evidence type="ECO:0000256" key="12">
    <source>
        <dbReference type="PIRSR" id="PIRSR016408-2"/>
    </source>
</evidence>
<name>A9V3R2_MONBE</name>
<dbReference type="Pfam" id="PF21404">
    <property type="entry name" value="AMG1_III"/>
    <property type="match status" value="1"/>
</dbReference>
<dbReference type="RefSeq" id="XP_001747388.1">
    <property type="nucleotide sequence ID" value="XM_001747336.1"/>
</dbReference>
<evidence type="ECO:0000256" key="6">
    <source>
        <dbReference type="ARBA" id="ARBA00022723"/>
    </source>
</evidence>
<dbReference type="Proteomes" id="UP000001357">
    <property type="component" value="Unassembled WGS sequence"/>
</dbReference>
<evidence type="ECO:0000313" key="19">
    <source>
        <dbReference type="Proteomes" id="UP000001357"/>
    </source>
</evidence>
<evidence type="ECO:0000256" key="9">
    <source>
        <dbReference type="ARBA" id="ARBA00031926"/>
    </source>
</evidence>
<dbReference type="SUPFAM" id="SSF55957">
    <property type="entry name" value="Phosphoglucomutase, C-terminal domain"/>
    <property type="match status" value="1"/>
</dbReference>
<dbReference type="Pfam" id="PF00408">
    <property type="entry name" value="PGM_PMM_IV"/>
    <property type="match status" value="1"/>
</dbReference>
<protein>
    <recommendedName>
        <fullName evidence="4 11">Phosphoacetylglucosamine mutase</fullName>
        <shortName evidence="11">PAGM</shortName>
        <ecNumber evidence="4 11">5.4.2.3</ecNumber>
    </recommendedName>
    <alternativeName>
        <fullName evidence="10 11">Acetylglucosamine phosphomutase</fullName>
    </alternativeName>
    <alternativeName>
        <fullName evidence="9 11">N-acetylglucosamine-phosphate mutase</fullName>
    </alternativeName>
</protein>
<feature type="binding site" evidence="12">
    <location>
        <begin position="537"/>
        <end position="541"/>
    </location>
    <ligand>
        <name>substrate</name>
    </ligand>
</feature>
<evidence type="ECO:0000256" key="1">
    <source>
        <dbReference type="ARBA" id="ARBA00000558"/>
    </source>
</evidence>
<dbReference type="AlphaFoldDB" id="A9V3R2"/>
<dbReference type="GO" id="GO:0004610">
    <property type="term" value="F:phosphoacetylglucosamine mutase activity"/>
    <property type="evidence" value="ECO:0000318"/>
    <property type="project" value="GO_Central"/>
</dbReference>
<gene>
    <name evidence="18" type="ORF">MONBRDRAFT_33106</name>
</gene>
<dbReference type="CDD" id="cd03086">
    <property type="entry name" value="PGM3"/>
    <property type="match status" value="1"/>
</dbReference>
<dbReference type="PANTHER" id="PTHR45955">
    <property type="entry name" value="PHOSPHOACETYLGLUCOSAMINE MUTASE"/>
    <property type="match status" value="1"/>
</dbReference>
<dbReference type="GO" id="GO:0005975">
    <property type="term" value="P:carbohydrate metabolic process"/>
    <property type="evidence" value="ECO:0007669"/>
    <property type="project" value="InterPro"/>
</dbReference>
<comment type="similarity">
    <text evidence="3 11">Belongs to the phosphohexose mutase family.</text>
</comment>
<dbReference type="InterPro" id="IPR005843">
    <property type="entry name" value="A-D-PHexomutase_C"/>
</dbReference>
<dbReference type="Gene3D" id="3.40.120.10">
    <property type="entry name" value="Alpha-D-Glucose-1,6-Bisphosphate, subunit A, domain 3"/>
    <property type="match status" value="3"/>
</dbReference>
<feature type="binding site" evidence="13">
    <location>
        <position position="319"/>
    </location>
    <ligand>
        <name>Mg(2+)</name>
        <dbReference type="ChEBI" id="CHEBI:18420"/>
    </ligand>
</feature>
<dbReference type="KEGG" id="mbr:MONBRDRAFT_33106"/>
<dbReference type="Gene3D" id="3.30.310.50">
    <property type="entry name" value="Alpha-D-phosphohexomutase, C-terminal domain"/>
    <property type="match status" value="1"/>
</dbReference>
<dbReference type="InterPro" id="IPR005844">
    <property type="entry name" value="A-D-PHexomutase_a/b/a-I"/>
</dbReference>
<dbReference type="UniPathway" id="UPA00113">
    <property type="reaction ID" value="UER00530"/>
</dbReference>
<evidence type="ECO:0000256" key="8">
    <source>
        <dbReference type="ARBA" id="ARBA00023235"/>
    </source>
</evidence>
<comment type="pathway">
    <text evidence="2 11">Nucleotide-sugar biosynthesis; UDP-N-acetyl-alpha-D-glucosamine biosynthesis; N-acetyl-alpha-D-glucosamine 1-phosphate from alpha-D-glucosamine 6-phosphate (route I): step 2/2.</text>
</comment>
<dbReference type="PANTHER" id="PTHR45955:SF1">
    <property type="entry name" value="PHOSPHOACETYLGLUCOSAMINE MUTASE"/>
    <property type="match status" value="1"/>
</dbReference>
<feature type="domain" description="Alpha-D-phosphohexomutase C-terminal" evidence="14">
    <location>
        <begin position="526"/>
        <end position="566"/>
    </location>
</feature>
<comment type="cofactor">
    <cofactor evidence="11 13">
        <name>Mg(2+)</name>
        <dbReference type="ChEBI" id="CHEBI:18420"/>
    </cofactor>
    <text evidence="11 13">Binds 1 Mg(2+) ion per subunit.</text>
</comment>
<evidence type="ECO:0000259" key="17">
    <source>
        <dbReference type="Pfam" id="PF21405"/>
    </source>
</evidence>
<evidence type="ECO:0000256" key="5">
    <source>
        <dbReference type="ARBA" id="ARBA00022553"/>
    </source>
</evidence>
<evidence type="ECO:0000256" key="4">
    <source>
        <dbReference type="ARBA" id="ARBA00012731"/>
    </source>
</evidence>
<feature type="domain" description="Alpha-D-phosphohexomutase alpha/beta/alpha" evidence="15">
    <location>
        <begin position="156"/>
        <end position="217"/>
    </location>
</feature>
<dbReference type="FunCoup" id="A9V3R2">
    <property type="interactions" value="359"/>
</dbReference>
<dbReference type="EC" id="5.4.2.3" evidence="4 11"/>
<keyword evidence="8 11" id="KW-0413">Isomerase</keyword>
<evidence type="ECO:0000256" key="7">
    <source>
        <dbReference type="ARBA" id="ARBA00022842"/>
    </source>
</evidence>
<keyword evidence="19" id="KW-1185">Reference proteome</keyword>
<dbReference type="InterPro" id="IPR049022">
    <property type="entry name" value="AMG1_III"/>
</dbReference>
<evidence type="ECO:0000259" key="15">
    <source>
        <dbReference type="Pfam" id="PF02878"/>
    </source>
</evidence>
<dbReference type="SUPFAM" id="SSF53738">
    <property type="entry name" value="Phosphoglucomutase, first 3 domains"/>
    <property type="match status" value="2"/>
</dbReference>
<dbReference type="Pfam" id="PF02878">
    <property type="entry name" value="PGM_PMM_I"/>
    <property type="match status" value="1"/>
</dbReference>
<comment type="catalytic activity">
    <reaction evidence="1 11">
        <text>N-acetyl-alpha-D-glucosamine 1-phosphate = N-acetyl-D-glucosamine 6-phosphate</text>
        <dbReference type="Rhea" id="RHEA:23804"/>
        <dbReference type="ChEBI" id="CHEBI:57513"/>
        <dbReference type="ChEBI" id="CHEBI:57776"/>
        <dbReference type="EC" id="5.4.2.3"/>
    </reaction>
</comment>
<keyword evidence="5" id="KW-0597">Phosphoprotein</keyword>
<proteinExistence type="inferred from homology"/>
<sequence>MAALPKRPERATDTSKASVCVCVSVCLCLSLSRLSLSPSLKRKRRDRERGNVVLNRLFAGSISKMQAGLNAHPSLGLTYTYGTAGFRTSADILDPVMFRLGALAALRSRAQESLPAHISTPQVDPMGEMLQASWEAHAVELANCADEQVEATLKSIAEREGVDMTQQAKVMVGSDTRKSSPALVQAVKDGCLAVGAHCEDFGNLTTPQLHYLVRAHNDSSFGEPTEAGYYAKHAAAFKRLLAHANVSLPIKLKVDCANGVGAPKFAALLPLLAGVFEAELCNQGEGPLNEKCGADYVKVQQGAPSNMTFEGDERCASFDGDADRLVYYFQRAGQFCLLDGDRIASLAAGYLNELAAAAGLSLDLGVVQTAYANGGSSNFLQNEAKVPVAFAKTGVKHLHHKALDFGVGVYFEANGHGTVLFNDKALKTLEKAEYATDSARQAGAMLGDFVQLINQTVGDAISDLLMVEAILALKGMSTEQWAAMYNDLPNRQLKVKVADRTVITTTDAERICVTPAGLQDAINELVEQTPQGRSFVRPSGTEDVVRVYAEADTRENADKLAYAVANKVFELAGGVGQAPAP</sequence>
<dbReference type="STRING" id="81824.A9V3R2"/>